<evidence type="ECO:0000313" key="2">
    <source>
        <dbReference type="EMBL" id="OLP99973.1"/>
    </source>
</evidence>
<accession>A0A1Q9DXR6</accession>
<feature type="compositionally biased region" description="Basic and acidic residues" evidence="1">
    <location>
        <begin position="56"/>
        <end position="66"/>
    </location>
</feature>
<proteinExistence type="predicted"/>
<sequence length="75" mass="8732">MPPHPNKKRSSRSSEMESWNVFSKQETFWELHRKLGECYEFDVRAAGGHSHAPNHSPREHPRDHVPHSSPPSSYK</sequence>
<protein>
    <submittedName>
        <fullName evidence="2">Uncharacterized protein</fullName>
    </submittedName>
</protein>
<evidence type="ECO:0000256" key="1">
    <source>
        <dbReference type="SAM" id="MobiDB-lite"/>
    </source>
</evidence>
<evidence type="ECO:0000313" key="3">
    <source>
        <dbReference type="Proteomes" id="UP000186817"/>
    </source>
</evidence>
<gene>
    <name evidence="2" type="ORF">AK812_SmicGene17442</name>
</gene>
<name>A0A1Q9DXR6_SYMMI</name>
<keyword evidence="3" id="KW-1185">Reference proteome</keyword>
<dbReference type="EMBL" id="LSRX01000344">
    <property type="protein sequence ID" value="OLP99973.1"/>
    <property type="molecule type" value="Genomic_DNA"/>
</dbReference>
<dbReference type="Proteomes" id="UP000186817">
    <property type="component" value="Unassembled WGS sequence"/>
</dbReference>
<feature type="region of interest" description="Disordered" evidence="1">
    <location>
        <begin position="47"/>
        <end position="75"/>
    </location>
</feature>
<comment type="caution">
    <text evidence="2">The sequence shown here is derived from an EMBL/GenBank/DDBJ whole genome shotgun (WGS) entry which is preliminary data.</text>
</comment>
<organism evidence="2 3">
    <name type="scientific">Symbiodinium microadriaticum</name>
    <name type="common">Dinoflagellate</name>
    <name type="synonym">Zooxanthella microadriatica</name>
    <dbReference type="NCBI Taxonomy" id="2951"/>
    <lineage>
        <taxon>Eukaryota</taxon>
        <taxon>Sar</taxon>
        <taxon>Alveolata</taxon>
        <taxon>Dinophyceae</taxon>
        <taxon>Suessiales</taxon>
        <taxon>Symbiodiniaceae</taxon>
        <taxon>Symbiodinium</taxon>
    </lineage>
</organism>
<dbReference type="AlphaFoldDB" id="A0A1Q9DXR6"/>
<reference evidence="2 3" key="1">
    <citation type="submission" date="2016-02" db="EMBL/GenBank/DDBJ databases">
        <title>Genome analysis of coral dinoflagellate symbionts highlights evolutionary adaptations to a symbiotic lifestyle.</title>
        <authorList>
            <person name="Aranda M."/>
            <person name="Li Y."/>
            <person name="Liew Y.J."/>
            <person name="Baumgarten S."/>
            <person name="Simakov O."/>
            <person name="Wilson M."/>
            <person name="Piel J."/>
            <person name="Ashoor H."/>
            <person name="Bougouffa S."/>
            <person name="Bajic V.B."/>
            <person name="Ryu T."/>
            <person name="Ravasi T."/>
            <person name="Bayer T."/>
            <person name="Micklem G."/>
            <person name="Kim H."/>
            <person name="Bhak J."/>
            <person name="Lajeunesse T.C."/>
            <person name="Voolstra C.R."/>
        </authorList>
    </citation>
    <scope>NUCLEOTIDE SEQUENCE [LARGE SCALE GENOMIC DNA]</scope>
    <source>
        <strain evidence="2 3">CCMP2467</strain>
    </source>
</reference>